<dbReference type="InterPro" id="IPR021627">
    <property type="entry name" value="Mediator_Med27"/>
</dbReference>
<sequence>MTEEVVSLKNAAEKMDVLLDTLDELRASVTQEKLTQIRKTLFRGQGQSFDKSITHKLAKLCADAEDCVNRFEQLLTESKNEFQHAEATALEWEINQPKFITGSSFDEVPKRPSNHAQEMQNNTQLAKNELHGILDAWLVRAKKDRVYNVELEKIGTDAKGRLQGFMVSFNNVIKAGVSLTYEANYESTILLVSRVATFGYYEKKKIHESSDILLFQRITQLAINVLQQLDQKNIITELLDWISNYHDLFSLPCHKCSKFLAFQNPDDKFLLPIWRIVSEQNGRILSYHGGCLTGVVIFEE</sequence>
<dbReference type="GO" id="GO:0003713">
    <property type="term" value="F:transcription coactivator activity"/>
    <property type="evidence" value="ECO:0007669"/>
    <property type="project" value="TreeGrafter"/>
</dbReference>
<dbReference type="Pfam" id="PF11571">
    <property type="entry name" value="Med27"/>
    <property type="match status" value="1"/>
</dbReference>
<reference evidence="6" key="1">
    <citation type="submission" date="2021-06" db="EMBL/GenBank/DDBJ databases">
        <authorList>
            <person name="Kallberg Y."/>
            <person name="Tangrot J."/>
            <person name="Rosling A."/>
        </authorList>
    </citation>
    <scope>NUCLEOTIDE SEQUENCE</scope>
    <source>
        <strain evidence="6">MT106</strain>
    </source>
</reference>
<evidence type="ECO:0000256" key="3">
    <source>
        <dbReference type="ARBA" id="ARBA00023015"/>
    </source>
</evidence>
<dbReference type="PANTHER" id="PTHR13130:SF4">
    <property type="entry name" value="MEDIATOR OF RNA POLYMERASE II TRANSCRIPTION SUBUNIT 27"/>
    <property type="match status" value="1"/>
</dbReference>
<dbReference type="OrthoDB" id="10261040at2759"/>
<dbReference type="GO" id="GO:0016592">
    <property type="term" value="C:mediator complex"/>
    <property type="evidence" value="ECO:0007669"/>
    <property type="project" value="InterPro"/>
</dbReference>
<accession>A0A9N8YJR9</accession>
<dbReference type="PANTHER" id="PTHR13130">
    <property type="entry name" value="34 KDA TRANSCRIPTIONAL CO-ACTIVATOR-RELATED"/>
    <property type="match status" value="1"/>
</dbReference>
<protein>
    <submittedName>
        <fullName evidence="6">7785_t:CDS:1</fullName>
    </submittedName>
</protein>
<evidence type="ECO:0000256" key="1">
    <source>
        <dbReference type="ARBA" id="ARBA00004123"/>
    </source>
</evidence>
<keyword evidence="5" id="KW-0539">Nucleus</keyword>
<evidence type="ECO:0000256" key="4">
    <source>
        <dbReference type="ARBA" id="ARBA00023163"/>
    </source>
</evidence>
<name>A0A9N8YJR9_9GLOM</name>
<dbReference type="Proteomes" id="UP000789831">
    <property type="component" value="Unassembled WGS sequence"/>
</dbReference>
<dbReference type="EMBL" id="CAJVPL010000002">
    <property type="protein sequence ID" value="CAG8433119.1"/>
    <property type="molecule type" value="Genomic_DNA"/>
</dbReference>
<comment type="similarity">
    <text evidence="2">Belongs to the Mediator complex subunit 27 family.</text>
</comment>
<evidence type="ECO:0000313" key="7">
    <source>
        <dbReference type="Proteomes" id="UP000789831"/>
    </source>
</evidence>
<dbReference type="AlphaFoldDB" id="A0A9N8YJR9"/>
<evidence type="ECO:0000256" key="5">
    <source>
        <dbReference type="ARBA" id="ARBA00023242"/>
    </source>
</evidence>
<comment type="caution">
    <text evidence="6">The sequence shown here is derived from an EMBL/GenBank/DDBJ whole genome shotgun (WGS) entry which is preliminary data.</text>
</comment>
<organism evidence="6 7">
    <name type="scientific">Ambispora gerdemannii</name>
    <dbReference type="NCBI Taxonomy" id="144530"/>
    <lineage>
        <taxon>Eukaryota</taxon>
        <taxon>Fungi</taxon>
        <taxon>Fungi incertae sedis</taxon>
        <taxon>Mucoromycota</taxon>
        <taxon>Glomeromycotina</taxon>
        <taxon>Glomeromycetes</taxon>
        <taxon>Archaeosporales</taxon>
        <taxon>Ambisporaceae</taxon>
        <taxon>Ambispora</taxon>
    </lineage>
</organism>
<evidence type="ECO:0000256" key="2">
    <source>
        <dbReference type="ARBA" id="ARBA00008048"/>
    </source>
</evidence>
<gene>
    <name evidence="6" type="ORF">AGERDE_LOCUS45</name>
</gene>
<keyword evidence="7" id="KW-1185">Reference proteome</keyword>
<proteinExistence type="inferred from homology"/>
<keyword evidence="3" id="KW-0805">Transcription regulation</keyword>
<keyword evidence="4" id="KW-0804">Transcription</keyword>
<dbReference type="GO" id="GO:0006357">
    <property type="term" value="P:regulation of transcription by RNA polymerase II"/>
    <property type="evidence" value="ECO:0007669"/>
    <property type="project" value="TreeGrafter"/>
</dbReference>
<evidence type="ECO:0000313" key="6">
    <source>
        <dbReference type="EMBL" id="CAG8433119.1"/>
    </source>
</evidence>
<comment type="subcellular location">
    <subcellularLocation>
        <location evidence="1">Nucleus</location>
    </subcellularLocation>
</comment>